<feature type="region of interest" description="Disordered" evidence="1">
    <location>
        <begin position="154"/>
        <end position="267"/>
    </location>
</feature>
<feature type="region of interest" description="Disordered" evidence="1">
    <location>
        <begin position="1"/>
        <end position="62"/>
    </location>
</feature>
<evidence type="ECO:0000313" key="2">
    <source>
        <dbReference type="EMBL" id="KAK3801803.1"/>
    </source>
</evidence>
<protein>
    <submittedName>
        <fullName evidence="2">Uncharacterized protein</fullName>
    </submittedName>
</protein>
<name>A0AAE1B8U3_9GAST</name>
<feature type="compositionally biased region" description="Basic and acidic residues" evidence="1">
    <location>
        <begin position="8"/>
        <end position="32"/>
    </location>
</feature>
<dbReference type="EMBL" id="JAWDGP010000283">
    <property type="protein sequence ID" value="KAK3801803.1"/>
    <property type="molecule type" value="Genomic_DNA"/>
</dbReference>
<proteinExistence type="predicted"/>
<keyword evidence="3" id="KW-1185">Reference proteome</keyword>
<accession>A0AAE1B8U3</accession>
<dbReference type="AlphaFoldDB" id="A0AAE1B8U3"/>
<comment type="caution">
    <text evidence="2">The sequence shown here is derived from an EMBL/GenBank/DDBJ whole genome shotgun (WGS) entry which is preliminary data.</text>
</comment>
<feature type="compositionally biased region" description="Polar residues" evidence="1">
    <location>
        <begin position="214"/>
        <end position="228"/>
    </location>
</feature>
<evidence type="ECO:0000256" key="1">
    <source>
        <dbReference type="SAM" id="MobiDB-lite"/>
    </source>
</evidence>
<organism evidence="2 3">
    <name type="scientific">Elysia crispata</name>
    <name type="common">lettuce slug</name>
    <dbReference type="NCBI Taxonomy" id="231223"/>
    <lineage>
        <taxon>Eukaryota</taxon>
        <taxon>Metazoa</taxon>
        <taxon>Spiralia</taxon>
        <taxon>Lophotrochozoa</taxon>
        <taxon>Mollusca</taxon>
        <taxon>Gastropoda</taxon>
        <taxon>Heterobranchia</taxon>
        <taxon>Euthyneura</taxon>
        <taxon>Panpulmonata</taxon>
        <taxon>Sacoglossa</taxon>
        <taxon>Placobranchoidea</taxon>
        <taxon>Plakobranchidae</taxon>
        <taxon>Elysia</taxon>
    </lineage>
</organism>
<dbReference type="Proteomes" id="UP001283361">
    <property type="component" value="Unassembled WGS sequence"/>
</dbReference>
<reference evidence="2" key="1">
    <citation type="journal article" date="2023" name="G3 (Bethesda)">
        <title>A reference genome for the long-term kleptoplast-retaining sea slug Elysia crispata morphotype clarki.</title>
        <authorList>
            <person name="Eastman K.E."/>
            <person name="Pendleton A.L."/>
            <person name="Shaikh M.A."/>
            <person name="Suttiyut T."/>
            <person name="Ogas R."/>
            <person name="Tomko P."/>
            <person name="Gavelis G."/>
            <person name="Widhalm J.R."/>
            <person name="Wisecaver J.H."/>
        </authorList>
    </citation>
    <scope>NUCLEOTIDE SEQUENCE</scope>
    <source>
        <strain evidence="2">ECLA1</strain>
    </source>
</reference>
<gene>
    <name evidence="2" type="ORF">RRG08_048390</name>
</gene>
<evidence type="ECO:0000313" key="3">
    <source>
        <dbReference type="Proteomes" id="UP001283361"/>
    </source>
</evidence>
<feature type="compositionally biased region" description="Basic and acidic residues" evidence="1">
    <location>
        <begin position="251"/>
        <end position="267"/>
    </location>
</feature>
<sequence>MPCNMKAQQDKENTTPPRDRSRLRGDVSDREQGNFARTPNSAPLAEETSRNRADVGSSVLPESTFLGTDRSLFGSGSEAELDYAFNSDSDFHDSSEERVSVPFIESPFMFPSFISNVNLLLGPDSVFASLHAHEGSARTSPQFAERYRRRVPLPPISTLLRPRTLPDSESHQAQFAHCSGAASTELKHGETGSDSSGSEADSRWRSCSSSTNSVPQDNTSEESAQRSSHIPLDSAVAGSMEAAHSQAPRCTSDEHSSNMKSPEHGGL</sequence>